<accession>B7Q384</accession>
<evidence type="ECO:0000256" key="1">
    <source>
        <dbReference type="SAM" id="SignalP"/>
    </source>
</evidence>
<dbReference type="Proteomes" id="UP000001555">
    <property type="component" value="Unassembled WGS sequence"/>
</dbReference>
<keyword evidence="4" id="KW-1185">Reference proteome</keyword>
<proteinExistence type="predicted"/>
<evidence type="ECO:0000313" key="2">
    <source>
        <dbReference type="EMBL" id="EEC13306.1"/>
    </source>
</evidence>
<gene>
    <name evidence="2" type="ORF">IscW_ISCW010174</name>
</gene>
<dbReference type="EnsemblMetazoa" id="ISCW010174-RA">
    <property type="protein sequence ID" value="ISCW010174-PA"/>
    <property type="gene ID" value="ISCW010174"/>
</dbReference>
<dbReference type="VEuPathDB" id="VectorBase:ISCW010174"/>
<feature type="signal peptide" evidence="1">
    <location>
        <begin position="1"/>
        <end position="20"/>
    </location>
</feature>
<dbReference type="AlphaFoldDB" id="B7Q384"/>
<protein>
    <recommendedName>
        <fullName evidence="5">Secreted protein</fullName>
    </recommendedName>
</protein>
<dbReference type="VEuPathDB" id="VectorBase:ISCI010174"/>
<dbReference type="PaxDb" id="6945-B7Q384"/>
<dbReference type="EMBL" id="DS848078">
    <property type="protein sequence ID" value="EEC13306.1"/>
    <property type="molecule type" value="Genomic_DNA"/>
</dbReference>
<evidence type="ECO:0000313" key="4">
    <source>
        <dbReference type="Proteomes" id="UP000001555"/>
    </source>
</evidence>
<evidence type="ECO:0008006" key="5">
    <source>
        <dbReference type="Google" id="ProtNLM"/>
    </source>
</evidence>
<dbReference type="STRING" id="6945.B7Q384"/>
<organism>
    <name type="scientific">Ixodes scapularis</name>
    <name type="common">Black-legged tick</name>
    <name type="synonym">Deer tick</name>
    <dbReference type="NCBI Taxonomy" id="6945"/>
    <lineage>
        <taxon>Eukaryota</taxon>
        <taxon>Metazoa</taxon>
        <taxon>Ecdysozoa</taxon>
        <taxon>Arthropoda</taxon>
        <taxon>Chelicerata</taxon>
        <taxon>Arachnida</taxon>
        <taxon>Acari</taxon>
        <taxon>Parasitiformes</taxon>
        <taxon>Ixodida</taxon>
        <taxon>Ixodoidea</taxon>
        <taxon>Ixodidae</taxon>
        <taxon>Ixodinae</taxon>
        <taxon>Ixodes</taxon>
    </lineage>
</organism>
<keyword evidence="1" id="KW-0732">Signal</keyword>
<dbReference type="PANTHER" id="PTHR46579">
    <property type="entry name" value="F5/8 TYPE C DOMAIN-CONTAINING PROTEIN-RELATED"/>
    <property type="match status" value="1"/>
</dbReference>
<reference evidence="3" key="2">
    <citation type="submission" date="2020-05" db="UniProtKB">
        <authorList>
            <consortium name="EnsemblMetazoa"/>
        </authorList>
    </citation>
    <scope>IDENTIFICATION</scope>
    <source>
        <strain evidence="3">wikel</strain>
    </source>
</reference>
<dbReference type="EMBL" id="ABJB010070844">
    <property type="status" value="NOT_ANNOTATED_CDS"/>
    <property type="molecule type" value="Genomic_DNA"/>
</dbReference>
<feature type="non-terminal residue" evidence="2">
    <location>
        <position position="1"/>
    </location>
</feature>
<name>B7Q384_IXOSC</name>
<reference evidence="2 4" key="1">
    <citation type="submission" date="2008-03" db="EMBL/GenBank/DDBJ databases">
        <title>Annotation of Ixodes scapularis.</title>
        <authorList>
            <consortium name="Ixodes scapularis Genome Project Consortium"/>
            <person name="Caler E."/>
            <person name="Hannick L.I."/>
            <person name="Bidwell S."/>
            <person name="Joardar V."/>
            <person name="Thiagarajan M."/>
            <person name="Amedeo P."/>
            <person name="Galinsky K.J."/>
            <person name="Schobel S."/>
            <person name="Inman J."/>
            <person name="Hostetler J."/>
            <person name="Miller J."/>
            <person name="Hammond M."/>
            <person name="Megy K."/>
            <person name="Lawson D."/>
            <person name="Kodira C."/>
            <person name="Sutton G."/>
            <person name="Meyer J."/>
            <person name="Hill C.A."/>
            <person name="Birren B."/>
            <person name="Nene V."/>
            <person name="Collins F."/>
            <person name="Alarcon-Chaidez F."/>
            <person name="Wikel S."/>
            <person name="Strausberg R."/>
        </authorList>
    </citation>
    <scope>NUCLEOTIDE SEQUENCE [LARGE SCALE GENOMIC DNA]</scope>
    <source>
        <strain evidence="4">Wikel</strain>
        <strain evidence="2">Wikel colony</strain>
    </source>
</reference>
<sequence length="128" mass="14887">HGVKGLSALLLLSFFKFPSFFVVDYMQAVCSGFVKYTACMWFDSKTAFPFSLGGKIAQVDSRLLSLKTIQEMSRLPRSVMHRKYWKSSEWRNWLFFFFSGCAQRTPSVRVLQKLHEVRAFDAFFFVGI</sequence>
<dbReference type="PANTHER" id="PTHR46579:SF1">
    <property type="entry name" value="F5_8 TYPE C DOMAIN-CONTAINING PROTEIN"/>
    <property type="match status" value="1"/>
</dbReference>
<evidence type="ECO:0000313" key="3">
    <source>
        <dbReference type="EnsemblMetazoa" id="ISCW010174-PA"/>
    </source>
</evidence>
<dbReference type="HOGENOM" id="CLU_1965031_0_0_1"/>
<feature type="non-terminal residue" evidence="2">
    <location>
        <position position="128"/>
    </location>
</feature>
<dbReference type="InParanoid" id="B7Q384"/>
<feature type="chain" id="PRO_5010959833" description="Secreted protein" evidence="1">
    <location>
        <begin position="21"/>
        <end position="128"/>
    </location>
</feature>